<keyword evidence="1" id="KW-0812">Transmembrane</keyword>
<dbReference type="OrthoDB" id="10543118at2759"/>
<keyword evidence="1" id="KW-0472">Membrane</keyword>
<feature type="transmembrane region" description="Helical" evidence="1">
    <location>
        <begin position="12"/>
        <end position="32"/>
    </location>
</feature>
<protein>
    <submittedName>
        <fullName evidence="2">Uncharacterized protein</fullName>
    </submittedName>
</protein>
<name>A0A0L6VWR6_9BASI</name>
<comment type="caution">
    <text evidence="2">The sequence shown here is derived from an EMBL/GenBank/DDBJ whole genome shotgun (WGS) entry which is preliminary data.</text>
</comment>
<dbReference type="AlphaFoldDB" id="A0A0L6VWR6"/>
<keyword evidence="1" id="KW-1133">Transmembrane helix</keyword>
<feature type="non-terminal residue" evidence="2">
    <location>
        <position position="160"/>
    </location>
</feature>
<reference evidence="2 3" key="1">
    <citation type="submission" date="2015-08" db="EMBL/GenBank/DDBJ databases">
        <title>Next Generation Sequencing and Analysis of the Genome of Puccinia sorghi L Schw, the Causal Agent of Maize Common Rust.</title>
        <authorList>
            <person name="Rochi L."/>
            <person name="Burguener G."/>
            <person name="Darino M."/>
            <person name="Turjanski A."/>
            <person name="Kreff E."/>
            <person name="Dieguez M.J."/>
            <person name="Sacco F."/>
        </authorList>
    </citation>
    <scope>NUCLEOTIDE SEQUENCE [LARGE SCALE GENOMIC DNA]</scope>
    <source>
        <strain evidence="2 3">RO10H11247</strain>
    </source>
</reference>
<evidence type="ECO:0000313" key="3">
    <source>
        <dbReference type="Proteomes" id="UP000037035"/>
    </source>
</evidence>
<sequence length="160" mass="17959">MFAVCETSFFQPTLSITILIVASVLTIFFLWYHGSPSSSSHLASPNLPTINITHSNSFLNSCFHKFSPNLDAENELNEGPQIRGLWYQIGLNLHHTACDAQFLHSNGIWETNLLLNEYRAFLRPNTFPGVTVNVVMTNFALVLQQFLLVSNNLTSTIELT</sequence>
<organism evidence="2 3">
    <name type="scientific">Puccinia sorghi</name>
    <dbReference type="NCBI Taxonomy" id="27349"/>
    <lineage>
        <taxon>Eukaryota</taxon>
        <taxon>Fungi</taxon>
        <taxon>Dikarya</taxon>
        <taxon>Basidiomycota</taxon>
        <taxon>Pucciniomycotina</taxon>
        <taxon>Pucciniomycetes</taxon>
        <taxon>Pucciniales</taxon>
        <taxon>Pucciniaceae</taxon>
        <taxon>Puccinia</taxon>
    </lineage>
</organism>
<gene>
    <name evidence="2" type="ORF">VP01_10019g1</name>
</gene>
<proteinExistence type="predicted"/>
<evidence type="ECO:0000313" key="2">
    <source>
        <dbReference type="EMBL" id="KNZ64710.1"/>
    </source>
</evidence>
<evidence type="ECO:0000256" key="1">
    <source>
        <dbReference type="SAM" id="Phobius"/>
    </source>
</evidence>
<keyword evidence="3" id="KW-1185">Reference proteome</keyword>
<dbReference type="Proteomes" id="UP000037035">
    <property type="component" value="Unassembled WGS sequence"/>
</dbReference>
<dbReference type="VEuPathDB" id="FungiDB:VP01_10019g1"/>
<dbReference type="EMBL" id="LAVV01000021">
    <property type="protein sequence ID" value="KNZ64710.1"/>
    <property type="molecule type" value="Genomic_DNA"/>
</dbReference>
<accession>A0A0L6VWR6</accession>